<evidence type="ECO:0008006" key="4">
    <source>
        <dbReference type="Google" id="ProtNLM"/>
    </source>
</evidence>
<proteinExistence type="predicted"/>
<name>A0ABQ2HJX0_9BACT</name>
<dbReference type="RefSeq" id="WP_019946042.1">
    <property type="nucleotide sequence ID" value="NZ_BMLI01000001.1"/>
</dbReference>
<protein>
    <recommendedName>
        <fullName evidence="4">Lipocalin-like domain-containing protein</fullName>
    </recommendedName>
</protein>
<evidence type="ECO:0000313" key="3">
    <source>
        <dbReference type="Proteomes" id="UP000632339"/>
    </source>
</evidence>
<dbReference type="PROSITE" id="PS51257">
    <property type="entry name" value="PROKAR_LIPOPROTEIN"/>
    <property type="match status" value="1"/>
</dbReference>
<feature type="chain" id="PRO_5047163750" description="Lipocalin-like domain-containing protein" evidence="1">
    <location>
        <begin position="22"/>
        <end position="144"/>
    </location>
</feature>
<evidence type="ECO:0000313" key="2">
    <source>
        <dbReference type="EMBL" id="GGM82644.1"/>
    </source>
</evidence>
<keyword evidence="3" id="KW-1185">Reference proteome</keyword>
<gene>
    <name evidence="2" type="ORF">GCM10010967_12900</name>
</gene>
<evidence type="ECO:0000256" key="1">
    <source>
        <dbReference type="SAM" id="SignalP"/>
    </source>
</evidence>
<comment type="caution">
    <text evidence="2">The sequence shown here is derived from an EMBL/GenBank/DDBJ whole genome shotgun (WGS) entry which is preliminary data.</text>
</comment>
<dbReference type="Proteomes" id="UP000632339">
    <property type="component" value="Unassembled WGS sequence"/>
</dbReference>
<organism evidence="2 3">
    <name type="scientific">Dyadobacter beijingensis</name>
    <dbReference type="NCBI Taxonomy" id="365489"/>
    <lineage>
        <taxon>Bacteria</taxon>
        <taxon>Pseudomonadati</taxon>
        <taxon>Bacteroidota</taxon>
        <taxon>Cytophagia</taxon>
        <taxon>Cytophagales</taxon>
        <taxon>Spirosomataceae</taxon>
        <taxon>Dyadobacter</taxon>
    </lineage>
</organism>
<sequence>MKILLRMLLLSAIAFSCKSPAPTVPEKIGKTWTARTVEENNIVVFQKASTSNSKPGYENYRLDLSIKDIALLTELDKSMFSGVWALSSYNTLLTLSELNPQPTGSKGSLQYQILPVSEKAMELRLTTTSIKTGGTTNEYLLESQ</sequence>
<dbReference type="EMBL" id="BMLI01000001">
    <property type="protein sequence ID" value="GGM82644.1"/>
    <property type="molecule type" value="Genomic_DNA"/>
</dbReference>
<reference evidence="3" key="1">
    <citation type="journal article" date="2019" name="Int. J. Syst. Evol. Microbiol.">
        <title>The Global Catalogue of Microorganisms (GCM) 10K type strain sequencing project: providing services to taxonomists for standard genome sequencing and annotation.</title>
        <authorList>
            <consortium name="The Broad Institute Genomics Platform"/>
            <consortium name="The Broad Institute Genome Sequencing Center for Infectious Disease"/>
            <person name="Wu L."/>
            <person name="Ma J."/>
        </authorList>
    </citation>
    <scope>NUCLEOTIDE SEQUENCE [LARGE SCALE GENOMIC DNA]</scope>
    <source>
        <strain evidence="3">CGMCC 1.6375</strain>
    </source>
</reference>
<accession>A0ABQ2HJX0</accession>
<feature type="signal peptide" evidence="1">
    <location>
        <begin position="1"/>
        <end position="21"/>
    </location>
</feature>
<keyword evidence="1" id="KW-0732">Signal</keyword>